<dbReference type="SUPFAM" id="SSF57302">
    <property type="entry name" value="Snake toxin-like"/>
    <property type="match status" value="2"/>
</dbReference>
<feature type="transmembrane region" description="Helical" evidence="5">
    <location>
        <begin position="182"/>
        <end position="204"/>
    </location>
</feature>
<evidence type="ECO:0000256" key="4">
    <source>
        <dbReference type="ARBA" id="ARBA00023157"/>
    </source>
</evidence>
<dbReference type="CDD" id="cd23588">
    <property type="entry name" value="TFP_LU_ECD_PLIG"/>
    <property type="match status" value="1"/>
</dbReference>
<dbReference type="Gene3D" id="2.10.60.10">
    <property type="entry name" value="CD59"/>
    <property type="match status" value="2"/>
</dbReference>
<keyword evidence="3" id="KW-0964">Secreted</keyword>
<sequence>ASLECEVCHSVGKSCFGPMKTCSDGEDTCGIILSEVTIGGLAVPSSIKSCVASSMCHLGPITTNYGSVKGRTQVACCTGDDCRTVSISLPPENNVPNGYQCPACYSMDSFQCGKEIVNCTGFETQCIDLAGLINSGGLRLKTAMKGCTTISECNLAGDKKNNLLITDIMLKRFQCEKASRSIVPIFAFAPSHTFFLPVLSGFILEKGFF</sequence>
<keyword evidence="5" id="KW-1133">Transmembrane helix</keyword>
<feature type="non-terminal residue" evidence="7">
    <location>
        <position position="1"/>
    </location>
</feature>
<keyword evidence="5" id="KW-0812">Transmembrane</keyword>
<evidence type="ECO:0000256" key="2">
    <source>
        <dbReference type="ARBA" id="ARBA00006570"/>
    </source>
</evidence>
<protein>
    <submittedName>
        <fullName evidence="7">PLIGB inhibitor</fullName>
    </submittedName>
</protein>
<keyword evidence="5" id="KW-0472">Membrane</keyword>
<dbReference type="InterPro" id="IPR045860">
    <property type="entry name" value="Snake_toxin-like_sf"/>
</dbReference>
<dbReference type="Proteomes" id="UP000660247">
    <property type="component" value="Unassembled WGS sequence"/>
</dbReference>
<reference evidence="7" key="1">
    <citation type="submission" date="2019-10" db="EMBL/GenBank/DDBJ databases">
        <title>Bird 10,000 Genomes (B10K) Project - Family phase.</title>
        <authorList>
            <person name="Zhang G."/>
        </authorList>
    </citation>
    <scope>NUCLEOTIDE SEQUENCE</scope>
    <source>
        <strain evidence="7">B10K-DU-002-69</strain>
        <tissue evidence="7">Muscle</tissue>
    </source>
</reference>
<dbReference type="Pfam" id="PF00021">
    <property type="entry name" value="UPAR_LY6"/>
    <property type="match status" value="1"/>
</dbReference>
<dbReference type="GO" id="GO:0004859">
    <property type="term" value="F:phospholipase inhibitor activity"/>
    <property type="evidence" value="ECO:0007669"/>
    <property type="project" value="InterPro"/>
</dbReference>
<evidence type="ECO:0000256" key="3">
    <source>
        <dbReference type="ARBA" id="ARBA00022525"/>
    </source>
</evidence>
<dbReference type="EMBL" id="WEIS01007558">
    <property type="protein sequence ID" value="NWI62653.1"/>
    <property type="molecule type" value="Genomic_DNA"/>
</dbReference>
<dbReference type="OrthoDB" id="9907178at2759"/>
<dbReference type="GO" id="GO:0005576">
    <property type="term" value="C:extracellular region"/>
    <property type="evidence" value="ECO:0007669"/>
    <property type="project" value="UniProtKB-SubCell"/>
</dbReference>
<dbReference type="PANTHER" id="PTHR20914:SF30">
    <property type="entry name" value="LY6_PLAUR DOMAIN CONTAINING 9"/>
    <property type="match status" value="1"/>
</dbReference>
<dbReference type="PANTHER" id="PTHR20914">
    <property type="entry name" value="LY6/PLAUR DOMAIN-CONTAINING PROTEIN 8"/>
    <property type="match status" value="1"/>
</dbReference>
<evidence type="ECO:0000256" key="5">
    <source>
        <dbReference type="SAM" id="Phobius"/>
    </source>
</evidence>
<evidence type="ECO:0000313" key="7">
    <source>
        <dbReference type="EMBL" id="NWI62653.1"/>
    </source>
</evidence>
<dbReference type="InterPro" id="IPR004126">
    <property type="entry name" value="PLipase_A2_inh_N"/>
</dbReference>
<dbReference type="CDD" id="cd23572">
    <property type="entry name" value="TFP_LU_ECD_PINLYP_rpt2"/>
    <property type="match status" value="1"/>
</dbReference>
<proteinExistence type="inferred from homology"/>
<gene>
    <name evidence="7" type="primary">Pligb</name>
    <name evidence="7" type="ORF">TODMEX_R00769</name>
</gene>
<feature type="domain" description="UPAR/Ly6" evidence="6">
    <location>
        <begin position="99"/>
        <end position="189"/>
    </location>
</feature>
<keyword evidence="8" id="KW-1185">Reference proteome</keyword>
<dbReference type="AlphaFoldDB" id="A0A851D2G9"/>
<evidence type="ECO:0000259" key="6">
    <source>
        <dbReference type="SMART" id="SM00134"/>
    </source>
</evidence>
<keyword evidence="4" id="KW-1015">Disulfide bond</keyword>
<feature type="non-terminal residue" evidence="7">
    <location>
        <position position="209"/>
    </location>
</feature>
<comment type="caution">
    <text evidence="7">The sequence shown here is derived from an EMBL/GenBank/DDBJ whole genome shotgun (WGS) entry which is preliminary data.</text>
</comment>
<dbReference type="SMART" id="SM00134">
    <property type="entry name" value="LU"/>
    <property type="match status" value="2"/>
</dbReference>
<comment type="subcellular location">
    <subcellularLocation>
        <location evidence="1">Secreted</location>
    </subcellularLocation>
</comment>
<evidence type="ECO:0000313" key="8">
    <source>
        <dbReference type="Proteomes" id="UP000660247"/>
    </source>
</evidence>
<organism evidence="7 8">
    <name type="scientific">Todus mexicanus</name>
    <name type="common">Puerto Rican tody</name>
    <dbReference type="NCBI Taxonomy" id="135184"/>
    <lineage>
        <taxon>Eukaryota</taxon>
        <taxon>Metazoa</taxon>
        <taxon>Chordata</taxon>
        <taxon>Craniata</taxon>
        <taxon>Vertebrata</taxon>
        <taxon>Euteleostomi</taxon>
        <taxon>Archelosauria</taxon>
        <taxon>Archosauria</taxon>
        <taxon>Dinosauria</taxon>
        <taxon>Saurischia</taxon>
        <taxon>Theropoda</taxon>
        <taxon>Coelurosauria</taxon>
        <taxon>Aves</taxon>
        <taxon>Neognathae</taxon>
        <taxon>Neoaves</taxon>
        <taxon>Telluraves</taxon>
        <taxon>Coraciimorphae</taxon>
        <taxon>Coraciiformes</taxon>
        <taxon>Todidae</taxon>
        <taxon>Todus</taxon>
    </lineage>
</organism>
<evidence type="ECO:0000256" key="1">
    <source>
        <dbReference type="ARBA" id="ARBA00004613"/>
    </source>
</evidence>
<dbReference type="InterPro" id="IPR016054">
    <property type="entry name" value="LY6_UPA_recep-like"/>
</dbReference>
<comment type="similarity">
    <text evidence="2">Belongs to the CNF-like-inhibitor family.</text>
</comment>
<dbReference type="GO" id="GO:0030154">
    <property type="term" value="P:cell differentiation"/>
    <property type="evidence" value="ECO:0007669"/>
    <property type="project" value="UniProtKB-ARBA"/>
</dbReference>
<feature type="domain" description="UPAR/Ly6" evidence="6">
    <location>
        <begin position="3"/>
        <end position="96"/>
    </location>
</feature>
<dbReference type="Pfam" id="PF02988">
    <property type="entry name" value="PLA2_inh"/>
    <property type="match status" value="1"/>
</dbReference>
<accession>A0A851D2G9</accession>
<dbReference type="InterPro" id="IPR050918">
    <property type="entry name" value="CNF-like_PLA2_Inhibitor"/>
</dbReference>
<name>A0A851D2G9_TODME</name>